<name>A0A834K5N1_VESVU</name>
<organism evidence="1 2">
    <name type="scientific">Vespula vulgaris</name>
    <name type="common">Yellow jacket</name>
    <name type="synonym">Wasp</name>
    <dbReference type="NCBI Taxonomy" id="7454"/>
    <lineage>
        <taxon>Eukaryota</taxon>
        <taxon>Metazoa</taxon>
        <taxon>Ecdysozoa</taxon>
        <taxon>Arthropoda</taxon>
        <taxon>Hexapoda</taxon>
        <taxon>Insecta</taxon>
        <taxon>Pterygota</taxon>
        <taxon>Neoptera</taxon>
        <taxon>Endopterygota</taxon>
        <taxon>Hymenoptera</taxon>
        <taxon>Apocrita</taxon>
        <taxon>Aculeata</taxon>
        <taxon>Vespoidea</taxon>
        <taxon>Vespidae</taxon>
        <taxon>Vespinae</taxon>
        <taxon>Vespula</taxon>
    </lineage>
</organism>
<comment type="caution">
    <text evidence="1">The sequence shown here is derived from an EMBL/GenBank/DDBJ whole genome shotgun (WGS) entry which is preliminary data.</text>
</comment>
<keyword evidence="2" id="KW-1185">Reference proteome</keyword>
<protein>
    <submittedName>
        <fullName evidence="1">Uncharacterized protein</fullName>
    </submittedName>
</protein>
<sequence length="601" mass="69645">MNTYHQNLCESSSEEISKNLKKNSNMKHIEQTWIKKIETDKPKKYRPTLNTTYKNFENNIYKVPLRVPVMFNPPSQTDLETVIREFENNFLKPTEVDTSNNSTKNKSFVKKIVAAFEEKYKAYNESKIEEDVRAILDNRELFRKIEKTSHVPTKNLNTFASTSKICRPGSSKENDDDTYASFSSSEKKEYGKNLWKSTWPSSFKSSTPKESKFIKIMTDRYHPEEELPSGINDDELNEEFKENFAETSKSLKMSQKNMNLGKRLNFDNDRKYNTELQTIHNDLMIEEVKIVASTSRNRMHTNLKKESVEEEEADIDWSPPIEKELSRKKPLKKLLSKLAIVKKSKKGFIFQNVNKEFQDSGYDEMYLSSSSSNKSTSENSRSSFFRKKLYPSKSRKSAVKKSNEALKKITNTDLATDSMDKKSTVEPMTSTYYSLSTLTIPKYIFDNSGDSSITVTETDDTSAIKFSSTSSLSACIDKNCSTLEADELEELKKLQYPRDVPTKFFSQSDSRINELRAYNDTKEEELLYNLPKPRRRPATTSFYEDVLSLRRRMGSIPNFYSCPEHDNPSYATIKRGHKCKFCDNDRQRLFDEIQPDLNTSL</sequence>
<dbReference type="AlphaFoldDB" id="A0A834K5N1"/>
<evidence type="ECO:0000313" key="2">
    <source>
        <dbReference type="Proteomes" id="UP000614350"/>
    </source>
</evidence>
<dbReference type="EMBL" id="JACSEA010000005">
    <property type="protein sequence ID" value="KAF7400612.1"/>
    <property type="molecule type" value="Genomic_DNA"/>
</dbReference>
<evidence type="ECO:0000313" key="1">
    <source>
        <dbReference type="EMBL" id="KAF7400612.1"/>
    </source>
</evidence>
<reference evidence="1" key="1">
    <citation type="journal article" date="2020" name="G3 (Bethesda)">
        <title>High-Quality Assemblies for Three Invasive Social Wasps from the &lt;i&gt;Vespula&lt;/i&gt; Genus.</title>
        <authorList>
            <person name="Harrop T.W.R."/>
            <person name="Guhlin J."/>
            <person name="McLaughlin G.M."/>
            <person name="Permina E."/>
            <person name="Stockwell P."/>
            <person name="Gilligan J."/>
            <person name="Le Lec M.F."/>
            <person name="Gruber M.A.M."/>
            <person name="Quinn O."/>
            <person name="Lovegrove M."/>
            <person name="Duncan E.J."/>
            <person name="Remnant E.J."/>
            <person name="Van Eeckhoven J."/>
            <person name="Graham B."/>
            <person name="Knapp R.A."/>
            <person name="Langford K.W."/>
            <person name="Kronenberg Z."/>
            <person name="Press M.O."/>
            <person name="Eacker S.M."/>
            <person name="Wilson-Rankin E.E."/>
            <person name="Purcell J."/>
            <person name="Lester P.J."/>
            <person name="Dearden P.K."/>
        </authorList>
    </citation>
    <scope>NUCLEOTIDE SEQUENCE</scope>
    <source>
        <strain evidence="1">Marl-1</strain>
    </source>
</reference>
<proteinExistence type="predicted"/>
<dbReference type="Proteomes" id="UP000614350">
    <property type="component" value="Unassembled WGS sequence"/>
</dbReference>
<accession>A0A834K5N1</accession>
<gene>
    <name evidence="1" type="ORF">HZH66_005796</name>
</gene>